<evidence type="ECO:0000313" key="4">
    <source>
        <dbReference type="Proteomes" id="UP000033618"/>
    </source>
</evidence>
<protein>
    <submittedName>
        <fullName evidence="3">CAAX protease</fullName>
    </submittedName>
</protein>
<dbReference type="GO" id="GO:0006508">
    <property type="term" value="P:proteolysis"/>
    <property type="evidence" value="ECO:0007669"/>
    <property type="project" value="UniProtKB-KW"/>
</dbReference>
<dbReference type="OrthoDB" id="5322702at2"/>
<dbReference type="Proteomes" id="UP000033618">
    <property type="component" value="Unassembled WGS sequence"/>
</dbReference>
<evidence type="ECO:0000256" key="1">
    <source>
        <dbReference type="SAM" id="Phobius"/>
    </source>
</evidence>
<dbReference type="STRING" id="28092.WM40_02805"/>
<reference evidence="3 4" key="1">
    <citation type="submission" date="2015-03" db="EMBL/GenBank/DDBJ databases">
        <title>Draft Genome Sequence of Burkholderia andropogonis type strain ICMP2807, isolated from Sorghum bicolor.</title>
        <authorList>
            <person name="Lopes-Santos L."/>
            <person name="Castro D.B."/>
            <person name="Ottoboni L.M."/>
            <person name="Park D."/>
            <person name="Weirc B.S."/>
            <person name="Destefano S.A."/>
        </authorList>
    </citation>
    <scope>NUCLEOTIDE SEQUENCE [LARGE SCALE GENOMIC DNA]</scope>
    <source>
        <strain evidence="3 4">ICMP2807</strain>
    </source>
</reference>
<feature type="transmembrane region" description="Helical" evidence="1">
    <location>
        <begin position="70"/>
        <end position="89"/>
    </location>
</feature>
<dbReference type="InterPro" id="IPR003675">
    <property type="entry name" value="Rce1/LyrA-like_dom"/>
</dbReference>
<feature type="transmembrane region" description="Helical" evidence="1">
    <location>
        <begin position="176"/>
        <end position="198"/>
    </location>
</feature>
<dbReference type="AlphaFoldDB" id="A0A0F5K471"/>
<proteinExistence type="predicted"/>
<dbReference type="GO" id="GO:0080120">
    <property type="term" value="P:CAAX-box protein maturation"/>
    <property type="evidence" value="ECO:0007669"/>
    <property type="project" value="UniProtKB-ARBA"/>
</dbReference>
<sequence>MHDVAWIVIFVAAAVTVLSRNRWLSFSLLVIGYGMALADGLLGLAAFIPLALLMLAAYIVHSPRLTHVRYAGHVLFIVVAIALSVHWLPGFHNSRVIGPERFTADAVPFTMYLNLDKPLIGFWLVLVLPWIQLQRPWRAAILSGMVVLVITAAACLSLATWLELVAWAPKSPADSLLFLVNNLLLVSFAEEALFRGYLQAGLARLFKDHRYASALAISTAAFLFGLAHLFEGWQWAAVGGVAGVGYGLAYHFGGLRTAIMVHFGVNALHFFLFTYPMLQSTVQG</sequence>
<keyword evidence="3" id="KW-0378">Hydrolase</keyword>
<dbReference type="RefSeq" id="WP_046152087.1">
    <property type="nucleotide sequence ID" value="NZ_CADFGU010000004.1"/>
</dbReference>
<feature type="transmembrane region" description="Helical" evidence="1">
    <location>
        <begin position="109"/>
        <end position="128"/>
    </location>
</feature>
<evidence type="ECO:0000259" key="2">
    <source>
        <dbReference type="Pfam" id="PF02517"/>
    </source>
</evidence>
<organism evidence="3 4">
    <name type="scientific">Robbsia andropogonis</name>
    <dbReference type="NCBI Taxonomy" id="28092"/>
    <lineage>
        <taxon>Bacteria</taxon>
        <taxon>Pseudomonadati</taxon>
        <taxon>Pseudomonadota</taxon>
        <taxon>Betaproteobacteria</taxon>
        <taxon>Burkholderiales</taxon>
        <taxon>Burkholderiaceae</taxon>
        <taxon>Robbsia</taxon>
    </lineage>
</organism>
<name>A0A0F5K471_9BURK</name>
<dbReference type="EMBL" id="LAQU01000002">
    <property type="protein sequence ID" value="KKB64931.1"/>
    <property type="molecule type" value="Genomic_DNA"/>
</dbReference>
<keyword evidence="1" id="KW-1133">Transmembrane helix</keyword>
<keyword evidence="1" id="KW-0472">Membrane</keyword>
<gene>
    <name evidence="3" type="ORF">WM40_02805</name>
</gene>
<dbReference type="GO" id="GO:0004175">
    <property type="term" value="F:endopeptidase activity"/>
    <property type="evidence" value="ECO:0007669"/>
    <property type="project" value="UniProtKB-ARBA"/>
</dbReference>
<feature type="domain" description="CAAX prenyl protease 2/Lysostaphin resistance protein A-like" evidence="2">
    <location>
        <begin position="174"/>
        <end position="268"/>
    </location>
</feature>
<dbReference type="Pfam" id="PF02517">
    <property type="entry name" value="Rce1-like"/>
    <property type="match status" value="1"/>
</dbReference>
<feature type="transmembrane region" description="Helical" evidence="1">
    <location>
        <begin position="140"/>
        <end position="164"/>
    </location>
</feature>
<feature type="transmembrane region" description="Helical" evidence="1">
    <location>
        <begin position="233"/>
        <end position="252"/>
    </location>
</feature>
<feature type="transmembrane region" description="Helical" evidence="1">
    <location>
        <begin position="35"/>
        <end position="58"/>
    </location>
</feature>
<comment type="caution">
    <text evidence="3">The sequence shown here is derived from an EMBL/GenBank/DDBJ whole genome shotgun (WGS) entry which is preliminary data.</text>
</comment>
<keyword evidence="1" id="KW-0812">Transmembrane</keyword>
<keyword evidence="3" id="KW-0645">Protease</keyword>
<evidence type="ECO:0000313" key="3">
    <source>
        <dbReference type="EMBL" id="KKB64931.1"/>
    </source>
</evidence>
<feature type="transmembrane region" description="Helical" evidence="1">
    <location>
        <begin position="259"/>
        <end position="278"/>
    </location>
</feature>
<keyword evidence="4" id="KW-1185">Reference proteome</keyword>
<feature type="transmembrane region" description="Helical" evidence="1">
    <location>
        <begin position="210"/>
        <end position="227"/>
    </location>
</feature>
<accession>A0A0F5K471</accession>
<dbReference type="PATRIC" id="fig|28092.6.peg.660"/>